<feature type="non-terminal residue" evidence="3">
    <location>
        <position position="1"/>
    </location>
</feature>
<reference evidence="4" key="1">
    <citation type="journal article" date="2018" name="Nat. Microbiol.">
        <title>Leveraging single-cell genomics to expand the fungal tree of life.</title>
        <authorList>
            <person name="Ahrendt S.R."/>
            <person name="Quandt C.A."/>
            <person name="Ciobanu D."/>
            <person name="Clum A."/>
            <person name="Salamov A."/>
            <person name="Andreopoulos B."/>
            <person name="Cheng J.F."/>
            <person name="Woyke T."/>
            <person name="Pelin A."/>
            <person name="Henrissat B."/>
            <person name="Reynolds N.K."/>
            <person name="Benny G.L."/>
            <person name="Smith M.E."/>
            <person name="James T.Y."/>
            <person name="Grigoriev I.V."/>
        </authorList>
    </citation>
    <scope>NUCLEOTIDE SEQUENCE [LARGE SCALE GENOMIC DNA]</scope>
    <source>
        <strain evidence="4">RSA 1356</strain>
    </source>
</reference>
<keyword evidence="2" id="KW-0119">Carbohydrate metabolism</keyword>
<dbReference type="GO" id="GO:0030170">
    <property type="term" value="F:pyridoxal phosphate binding"/>
    <property type="evidence" value="ECO:0007669"/>
    <property type="project" value="TreeGrafter"/>
</dbReference>
<comment type="catalytic activity">
    <reaction evidence="2">
        <text>[(1-&gt;4)-alpha-D-glucosyl](n) + phosphate = [(1-&gt;4)-alpha-D-glucosyl](n-1) + alpha-D-glucose 1-phosphate</text>
        <dbReference type="Rhea" id="RHEA:41732"/>
        <dbReference type="Rhea" id="RHEA-COMP:9584"/>
        <dbReference type="Rhea" id="RHEA-COMP:9586"/>
        <dbReference type="ChEBI" id="CHEBI:15444"/>
        <dbReference type="ChEBI" id="CHEBI:43474"/>
        <dbReference type="ChEBI" id="CHEBI:58601"/>
        <dbReference type="EC" id="2.4.1.1"/>
    </reaction>
</comment>
<dbReference type="EMBL" id="KZ993077">
    <property type="protein sequence ID" value="RKP05616.1"/>
    <property type="molecule type" value="Genomic_DNA"/>
</dbReference>
<dbReference type="Gene3D" id="3.40.50.2000">
    <property type="entry name" value="Glycogen Phosphorylase B"/>
    <property type="match status" value="1"/>
</dbReference>
<dbReference type="InterPro" id="IPR000811">
    <property type="entry name" value="Glyco_trans_35"/>
</dbReference>
<evidence type="ECO:0000256" key="2">
    <source>
        <dbReference type="RuleBase" id="RU000587"/>
    </source>
</evidence>
<dbReference type="GO" id="GO:0008184">
    <property type="term" value="F:glycogen phosphorylase activity"/>
    <property type="evidence" value="ECO:0007669"/>
    <property type="project" value="InterPro"/>
</dbReference>
<evidence type="ECO:0000313" key="3">
    <source>
        <dbReference type="EMBL" id="RKP05616.1"/>
    </source>
</evidence>
<gene>
    <name evidence="3" type="ORF">THASP1DRAFT_25913</name>
</gene>
<dbReference type="EC" id="2.4.1.1" evidence="2"/>
<evidence type="ECO:0000313" key="4">
    <source>
        <dbReference type="Proteomes" id="UP000271241"/>
    </source>
</evidence>
<proteinExistence type="inferred from homology"/>
<keyword evidence="2" id="KW-0663">Pyridoxal phosphate</keyword>
<dbReference type="GO" id="GO:0005737">
    <property type="term" value="C:cytoplasm"/>
    <property type="evidence" value="ECO:0007669"/>
    <property type="project" value="TreeGrafter"/>
</dbReference>
<dbReference type="OrthoDB" id="9215500at2759"/>
<dbReference type="SUPFAM" id="SSF53756">
    <property type="entry name" value="UDP-Glycosyltransferase/glycogen phosphorylase"/>
    <property type="match status" value="1"/>
</dbReference>
<protein>
    <recommendedName>
        <fullName evidence="2">Alpha-1,4 glucan phosphorylase</fullName>
        <ecNumber evidence="2">2.4.1.1</ecNumber>
    </recommendedName>
</protein>
<comment type="function">
    <text evidence="2">Allosteric enzyme that catalyzes the rate-limiting step in glycogen catabolism, the phosphorolytic cleavage of glycogen to produce glucose-1-phosphate, and plays a central role in maintaining cellular and organismal glucose homeostasis.</text>
</comment>
<dbReference type="PANTHER" id="PTHR11468">
    <property type="entry name" value="GLYCOGEN PHOSPHORYLASE"/>
    <property type="match status" value="1"/>
</dbReference>
<organism evidence="3 4">
    <name type="scientific">Thamnocephalis sphaerospora</name>
    <dbReference type="NCBI Taxonomy" id="78915"/>
    <lineage>
        <taxon>Eukaryota</taxon>
        <taxon>Fungi</taxon>
        <taxon>Fungi incertae sedis</taxon>
        <taxon>Zoopagomycota</taxon>
        <taxon>Zoopagomycotina</taxon>
        <taxon>Zoopagomycetes</taxon>
        <taxon>Zoopagales</taxon>
        <taxon>Sigmoideomycetaceae</taxon>
        <taxon>Thamnocephalis</taxon>
    </lineage>
</organism>
<dbReference type="AlphaFoldDB" id="A0A4P9XIT0"/>
<dbReference type="GO" id="GO:0005980">
    <property type="term" value="P:glycogen catabolic process"/>
    <property type="evidence" value="ECO:0007669"/>
    <property type="project" value="TreeGrafter"/>
</dbReference>
<evidence type="ECO:0000256" key="1">
    <source>
        <dbReference type="ARBA" id="ARBA00006047"/>
    </source>
</evidence>
<comment type="cofactor">
    <cofactor evidence="2">
        <name>pyridoxal 5'-phosphate</name>
        <dbReference type="ChEBI" id="CHEBI:597326"/>
    </cofactor>
</comment>
<sequence>LAHEVDDIRHNQRYHGYNMDPALKAIYDVIYSGQFGDPEIFKPLLNTLTDGGDFYLVSADFAAYLEAQECVDEAYKNWRAWAKKSILCTANMGKFSSDRSVREYAEQIWKIEPCNIDHA</sequence>
<accession>A0A4P9XIT0</accession>
<keyword evidence="4" id="KW-1185">Reference proteome</keyword>
<keyword evidence="2" id="KW-0328">Glycosyltransferase</keyword>
<keyword evidence="2 3" id="KW-0808">Transferase</keyword>
<dbReference type="PANTHER" id="PTHR11468:SF3">
    <property type="entry name" value="GLYCOGEN PHOSPHORYLASE, LIVER FORM"/>
    <property type="match status" value="1"/>
</dbReference>
<dbReference type="Pfam" id="PF00343">
    <property type="entry name" value="Phosphorylase"/>
    <property type="match status" value="1"/>
</dbReference>
<name>A0A4P9XIT0_9FUNG</name>
<dbReference type="Proteomes" id="UP000271241">
    <property type="component" value="Unassembled WGS sequence"/>
</dbReference>
<comment type="similarity">
    <text evidence="1 2">Belongs to the glycogen phosphorylase family.</text>
</comment>
<dbReference type="STRING" id="78915.A0A4P9XIT0"/>